<dbReference type="CDD" id="cd16432">
    <property type="entry name" value="CheB_Rec"/>
    <property type="match status" value="1"/>
</dbReference>
<sequence length="342" mass="37507">MKMIKVLIVDDSSFMRKLLRDILEANPDIKIVGMAKNGEEAIEMNETLNPDVITMDVEMPVMNGIEAVEKIMKTNPKPIIMLSAHTKENAKITMEALEKGAFDFIPKPGGEVSLNLLNISEEITEKIKAAYYANLPALKEIKYTPTKFIKPMVSTFKVVVIGSSTGGPKALSYIIPKIPREFEAPIIVVQHMPEGFTTAFAERLNSISNINVKEIEDGEEIKSGNIYIAPSGFHTIVNEEQRFLLTRDKPIHGVRPAVDKTMVSAANVFLHNTIGVILTGMGKDGAIGVRRIKAVGGKVISQDEKTSVIYGMPKAAFETGCVDEVLPLEKIPEGLIRMVSGD</sequence>
<comment type="caution">
    <text evidence="8">The sequence shown here is derived from an EMBL/GenBank/DDBJ whole genome shotgun (WGS) entry which is preliminary data.</text>
</comment>
<dbReference type="PANTHER" id="PTHR42872:SF3">
    <property type="entry name" value="PROTEIN-GLUTAMATE METHYLESTERASE_PROTEIN-GLUTAMINE GLUTAMINASE 1"/>
    <property type="match status" value="1"/>
</dbReference>
<dbReference type="InterPro" id="IPR000673">
    <property type="entry name" value="Sig_transdc_resp-reg_Me-estase"/>
</dbReference>
<evidence type="ECO:0000259" key="7">
    <source>
        <dbReference type="PROSITE" id="PS50122"/>
    </source>
</evidence>
<comment type="function">
    <text evidence="3">Involved in chemotaxis. Part of a chemotaxis signal transduction system that modulates chemotaxis in response to various stimuli. Catalyzes the demethylation of specific methylglutamate residues introduced into the chemoreceptors (methyl-accepting chemotaxis proteins or MCP) by CheR. Also mediates the irreversible deamidation of specific glutamine residues to glutamic acid.</text>
</comment>
<evidence type="ECO:0000256" key="5">
    <source>
        <dbReference type="PROSITE-ProRule" id="PRU00169"/>
    </source>
</evidence>
<comment type="subcellular location">
    <subcellularLocation>
        <location evidence="3">Cytoplasm</location>
    </subcellularLocation>
</comment>
<dbReference type="Gene3D" id="3.40.50.2300">
    <property type="match status" value="1"/>
</dbReference>
<evidence type="ECO:0000256" key="1">
    <source>
        <dbReference type="ARBA" id="ARBA00022801"/>
    </source>
</evidence>
<dbReference type="SUPFAM" id="SSF52172">
    <property type="entry name" value="CheY-like"/>
    <property type="match status" value="1"/>
</dbReference>
<dbReference type="Pfam" id="PF01339">
    <property type="entry name" value="CheB_methylest"/>
    <property type="match status" value="1"/>
</dbReference>
<accession>A0A7C4Y5C9</accession>
<comment type="PTM">
    <text evidence="3">Phosphorylated by CheA. Phosphorylation of the N-terminal regulatory domain activates the methylesterase activity.</text>
</comment>
<evidence type="ECO:0000256" key="3">
    <source>
        <dbReference type="HAMAP-Rule" id="MF_00099"/>
    </source>
</evidence>
<keyword evidence="3" id="KW-0963">Cytoplasm</keyword>
<dbReference type="InterPro" id="IPR001789">
    <property type="entry name" value="Sig_transdc_resp-reg_receiver"/>
</dbReference>
<feature type="active site" evidence="3 4">
    <location>
        <position position="191"/>
    </location>
</feature>
<dbReference type="GO" id="GO:0008984">
    <property type="term" value="F:protein-glutamate methylesterase activity"/>
    <property type="evidence" value="ECO:0007669"/>
    <property type="project" value="UniProtKB-UniRule"/>
</dbReference>
<evidence type="ECO:0000256" key="4">
    <source>
        <dbReference type="PROSITE-ProRule" id="PRU00050"/>
    </source>
</evidence>
<dbReference type="NCBIfam" id="NF001965">
    <property type="entry name" value="PRK00742.1"/>
    <property type="match status" value="1"/>
</dbReference>
<dbReference type="GO" id="GO:0050568">
    <property type="term" value="F:protein-glutamine glutaminase activity"/>
    <property type="evidence" value="ECO:0007669"/>
    <property type="project" value="UniProtKB-UniRule"/>
</dbReference>
<comment type="similarity">
    <text evidence="3">Belongs to the CheB family.</text>
</comment>
<dbReference type="GO" id="GO:0005737">
    <property type="term" value="C:cytoplasm"/>
    <property type="evidence" value="ECO:0007669"/>
    <property type="project" value="UniProtKB-SubCell"/>
</dbReference>
<dbReference type="InterPro" id="IPR008248">
    <property type="entry name" value="CheB-like"/>
</dbReference>
<keyword evidence="1 3" id="KW-0378">Hydrolase</keyword>
<name>A0A7C4Y5C9_UNCW3</name>
<dbReference type="PANTHER" id="PTHR42872">
    <property type="entry name" value="PROTEIN-GLUTAMATE METHYLESTERASE/PROTEIN-GLUTAMINE GLUTAMINASE"/>
    <property type="match status" value="1"/>
</dbReference>
<reference evidence="8" key="1">
    <citation type="journal article" date="2020" name="mSystems">
        <title>Genome- and Community-Level Interaction Insights into Carbon Utilization and Element Cycling Functions of Hydrothermarchaeota in Hydrothermal Sediment.</title>
        <authorList>
            <person name="Zhou Z."/>
            <person name="Liu Y."/>
            <person name="Xu W."/>
            <person name="Pan J."/>
            <person name="Luo Z.H."/>
            <person name="Li M."/>
        </authorList>
    </citation>
    <scope>NUCLEOTIDE SEQUENCE [LARGE SCALE GENOMIC DNA]</scope>
    <source>
        <strain evidence="8">SpSt-780</strain>
    </source>
</reference>
<dbReference type="SUPFAM" id="SSF52738">
    <property type="entry name" value="Methylesterase CheB, C-terminal domain"/>
    <property type="match status" value="1"/>
</dbReference>
<dbReference type="InterPro" id="IPR035909">
    <property type="entry name" value="CheB_C"/>
</dbReference>
<organism evidence="8">
    <name type="scientific">candidate division WOR-3 bacterium</name>
    <dbReference type="NCBI Taxonomy" id="2052148"/>
    <lineage>
        <taxon>Bacteria</taxon>
        <taxon>Bacteria division WOR-3</taxon>
    </lineage>
</organism>
<dbReference type="NCBIfam" id="NF009206">
    <property type="entry name" value="PRK12555.1"/>
    <property type="match status" value="1"/>
</dbReference>
<dbReference type="Pfam" id="PF00072">
    <property type="entry name" value="Response_reg"/>
    <property type="match status" value="1"/>
</dbReference>
<proteinExistence type="inferred from homology"/>
<protein>
    <recommendedName>
        <fullName evidence="3">Protein-glutamate methylesterase/protein-glutamine glutaminase</fullName>
        <ecNumber evidence="3">3.1.1.61</ecNumber>
        <ecNumber evidence="3">3.5.1.44</ecNumber>
    </recommendedName>
</protein>
<dbReference type="PIRSF" id="PIRSF000876">
    <property type="entry name" value="RR_chemtxs_CheB"/>
    <property type="match status" value="1"/>
</dbReference>
<dbReference type="EC" id="3.1.1.61" evidence="3"/>
<evidence type="ECO:0000313" key="8">
    <source>
        <dbReference type="EMBL" id="HGW91383.1"/>
    </source>
</evidence>
<keyword evidence="3 5" id="KW-0597">Phosphoprotein</keyword>
<dbReference type="PROSITE" id="PS50110">
    <property type="entry name" value="RESPONSE_REGULATORY"/>
    <property type="match status" value="1"/>
</dbReference>
<comment type="catalytic activity">
    <reaction evidence="3">
        <text>L-glutaminyl-[protein] + H2O = L-glutamyl-[protein] + NH4(+)</text>
        <dbReference type="Rhea" id="RHEA:16441"/>
        <dbReference type="Rhea" id="RHEA-COMP:10207"/>
        <dbReference type="Rhea" id="RHEA-COMP:10208"/>
        <dbReference type="ChEBI" id="CHEBI:15377"/>
        <dbReference type="ChEBI" id="CHEBI:28938"/>
        <dbReference type="ChEBI" id="CHEBI:29973"/>
        <dbReference type="ChEBI" id="CHEBI:30011"/>
        <dbReference type="EC" id="3.5.1.44"/>
    </reaction>
</comment>
<dbReference type="AlphaFoldDB" id="A0A7C4Y5C9"/>
<dbReference type="EMBL" id="DTHG01000028">
    <property type="protein sequence ID" value="HGW91383.1"/>
    <property type="molecule type" value="Genomic_DNA"/>
</dbReference>
<feature type="domain" description="CheB-type methylesterase" evidence="7">
    <location>
        <begin position="152"/>
        <end position="342"/>
    </location>
</feature>
<gene>
    <name evidence="3" type="primary">cheB</name>
    <name evidence="8" type="ORF">ENV67_02425</name>
</gene>
<feature type="domain" description="Response regulatory" evidence="6">
    <location>
        <begin position="5"/>
        <end position="122"/>
    </location>
</feature>
<evidence type="ECO:0000256" key="2">
    <source>
        <dbReference type="ARBA" id="ARBA00048267"/>
    </source>
</evidence>
<dbReference type="CDD" id="cd17541">
    <property type="entry name" value="REC_CheB-like"/>
    <property type="match status" value="1"/>
</dbReference>
<dbReference type="GO" id="GO:0000156">
    <property type="term" value="F:phosphorelay response regulator activity"/>
    <property type="evidence" value="ECO:0007669"/>
    <property type="project" value="InterPro"/>
</dbReference>
<feature type="modified residue" description="4-aspartylphosphate" evidence="3 5">
    <location>
        <position position="56"/>
    </location>
</feature>
<dbReference type="InterPro" id="IPR011006">
    <property type="entry name" value="CheY-like_superfamily"/>
</dbReference>
<evidence type="ECO:0000259" key="6">
    <source>
        <dbReference type="PROSITE" id="PS50110"/>
    </source>
</evidence>
<keyword evidence="3 4" id="KW-0145">Chemotaxis</keyword>
<dbReference type="EC" id="3.5.1.44" evidence="3"/>
<comment type="catalytic activity">
    <reaction evidence="2 3">
        <text>[protein]-L-glutamate 5-O-methyl ester + H2O = L-glutamyl-[protein] + methanol + H(+)</text>
        <dbReference type="Rhea" id="RHEA:23236"/>
        <dbReference type="Rhea" id="RHEA-COMP:10208"/>
        <dbReference type="Rhea" id="RHEA-COMP:10311"/>
        <dbReference type="ChEBI" id="CHEBI:15377"/>
        <dbReference type="ChEBI" id="CHEBI:15378"/>
        <dbReference type="ChEBI" id="CHEBI:17790"/>
        <dbReference type="ChEBI" id="CHEBI:29973"/>
        <dbReference type="ChEBI" id="CHEBI:82795"/>
        <dbReference type="EC" id="3.1.1.61"/>
    </reaction>
</comment>
<dbReference type="GO" id="GO:0006935">
    <property type="term" value="P:chemotaxis"/>
    <property type="evidence" value="ECO:0007669"/>
    <property type="project" value="UniProtKB-UniRule"/>
</dbReference>
<feature type="active site" evidence="3 4">
    <location>
        <position position="284"/>
    </location>
</feature>
<comment type="domain">
    <text evidence="3">Contains a C-terminal catalytic domain, and an N-terminal region which modulates catalytic activity.</text>
</comment>
<feature type="active site" evidence="3 4">
    <location>
        <position position="164"/>
    </location>
</feature>
<dbReference type="Gene3D" id="3.40.50.180">
    <property type="entry name" value="Methylesterase CheB, C-terminal domain"/>
    <property type="match status" value="1"/>
</dbReference>
<dbReference type="PROSITE" id="PS50122">
    <property type="entry name" value="CHEB"/>
    <property type="match status" value="1"/>
</dbReference>
<dbReference type="SMART" id="SM00448">
    <property type="entry name" value="REC"/>
    <property type="match status" value="1"/>
</dbReference>
<dbReference type="HAMAP" id="MF_00099">
    <property type="entry name" value="CheB_chemtxs"/>
    <property type="match status" value="1"/>
</dbReference>